<dbReference type="RefSeq" id="XP_040527855.1">
    <property type="nucleotide sequence ID" value="XM_040671921.2"/>
</dbReference>
<evidence type="ECO:0000256" key="4">
    <source>
        <dbReference type="ARBA" id="ARBA00023015"/>
    </source>
</evidence>
<gene>
    <name evidence="13" type="primary">TAF1D</name>
</gene>
<evidence type="ECO:0000313" key="14">
    <source>
        <dbReference type="Proteomes" id="UP000000539"/>
    </source>
</evidence>
<dbReference type="GeneTree" id="ENSGT00390000009061"/>
<dbReference type="OMA" id="RKFVHTP"/>
<dbReference type="PANTHER" id="PTHR14562">
    <property type="entry name" value="TATA BOX-BINDING PROTEIN ASSOCIATED FACTOR RNA POLYMERASE I SUBUNIT D"/>
    <property type="match status" value="1"/>
</dbReference>
<dbReference type="RefSeq" id="XP_040527857.1">
    <property type="nucleotide sequence ID" value="XM_040671923.2"/>
</dbReference>
<comment type="subunit">
    <text evidence="9">Component of the transcription factor SL1/TIF-IB complex, composed of TBP and at least TAF1A, TAF1B, TAF1C and TAF1D. Interacts with UBTF.</text>
</comment>
<feature type="compositionally biased region" description="Low complexity" evidence="12">
    <location>
        <begin position="115"/>
        <end position="125"/>
    </location>
</feature>
<dbReference type="GO" id="GO:0006355">
    <property type="term" value="P:regulation of DNA-templated transcription"/>
    <property type="evidence" value="ECO:0007669"/>
    <property type="project" value="InterPro"/>
</dbReference>
<reference evidence="13" key="2">
    <citation type="submission" date="2025-08" db="UniProtKB">
        <authorList>
            <consortium name="Ensembl"/>
        </authorList>
    </citation>
    <scope>IDENTIFICATION</scope>
    <source>
        <strain evidence="13">broiler</strain>
    </source>
</reference>
<proteinExistence type="predicted"/>
<evidence type="ECO:0000256" key="12">
    <source>
        <dbReference type="SAM" id="MobiDB-lite"/>
    </source>
</evidence>
<feature type="region of interest" description="Disordered" evidence="12">
    <location>
        <begin position="278"/>
        <end position="305"/>
    </location>
</feature>
<evidence type="ECO:0000256" key="7">
    <source>
        <dbReference type="ARBA" id="ARBA00023242"/>
    </source>
</evidence>
<feature type="region of interest" description="Disordered" evidence="12">
    <location>
        <begin position="324"/>
        <end position="350"/>
    </location>
</feature>
<keyword evidence="4" id="KW-0805">Transcription regulation</keyword>
<keyword evidence="14" id="KW-1185">Reference proteome</keyword>
<evidence type="ECO:0000256" key="6">
    <source>
        <dbReference type="ARBA" id="ARBA00023163"/>
    </source>
</evidence>
<feature type="compositionally biased region" description="Basic residues" evidence="12">
    <location>
        <begin position="324"/>
        <end position="336"/>
    </location>
</feature>
<evidence type="ECO:0000256" key="3">
    <source>
        <dbReference type="ARBA" id="ARBA00022553"/>
    </source>
</evidence>
<organism evidence="13 14">
    <name type="scientific">Gallus gallus</name>
    <name type="common">Chicken</name>
    <dbReference type="NCBI Taxonomy" id="9031"/>
    <lineage>
        <taxon>Eukaryota</taxon>
        <taxon>Metazoa</taxon>
        <taxon>Chordata</taxon>
        <taxon>Craniata</taxon>
        <taxon>Vertebrata</taxon>
        <taxon>Euteleostomi</taxon>
        <taxon>Archelosauria</taxon>
        <taxon>Archosauria</taxon>
        <taxon>Dinosauria</taxon>
        <taxon>Saurischia</taxon>
        <taxon>Theropoda</taxon>
        <taxon>Coelurosauria</taxon>
        <taxon>Aves</taxon>
        <taxon>Neognathae</taxon>
        <taxon>Galloanserae</taxon>
        <taxon>Galliformes</taxon>
        <taxon>Phasianidae</taxon>
        <taxon>Phasianinae</taxon>
        <taxon>Gallus</taxon>
    </lineage>
</organism>
<dbReference type="RefSeq" id="XP_040527853.1">
    <property type="nucleotide sequence ID" value="XM_040671919.2"/>
</dbReference>
<dbReference type="GO" id="GO:0005654">
    <property type="term" value="C:nucleoplasm"/>
    <property type="evidence" value="ECO:0000318"/>
    <property type="project" value="GO_Central"/>
</dbReference>
<evidence type="ECO:0000313" key="13">
    <source>
        <dbReference type="Ensembl" id="ENSGALP00010012028.1"/>
    </source>
</evidence>
<evidence type="ECO:0000256" key="11">
    <source>
        <dbReference type="ARBA" id="ARBA00032499"/>
    </source>
</evidence>
<evidence type="ECO:0000256" key="8">
    <source>
        <dbReference type="ARBA" id="ARBA00025110"/>
    </source>
</evidence>
<feature type="region of interest" description="Disordered" evidence="12">
    <location>
        <begin position="1"/>
        <end position="139"/>
    </location>
</feature>
<evidence type="ECO:0000256" key="1">
    <source>
        <dbReference type="ARBA" id="ARBA00004123"/>
    </source>
</evidence>
<reference evidence="13" key="1">
    <citation type="submission" date="2020-11" db="EMBL/GenBank/DDBJ databases">
        <title>Gallus gallus (Chicken) genome, bGalGal1, GRCg7b, maternal haplotype autosomes + Z &amp; W.</title>
        <authorList>
            <person name="Warren W."/>
            <person name="Formenti G."/>
            <person name="Fedrigo O."/>
            <person name="Haase B."/>
            <person name="Mountcastle J."/>
            <person name="Balacco J."/>
            <person name="Tracey A."/>
            <person name="Schneider V."/>
            <person name="Okimoto R."/>
            <person name="Cheng H."/>
            <person name="Hawken R."/>
            <person name="Howe K."/>
            <person name="Jarvis E.D."/>
        </authorList>
    </citation>
    <scope>NUCLEOTIDE SEQUENCE [LARGE SCALE GENOMIC DNA]</scope>
    <source>
        <strain evidence="13">Broiler</strain>
    </source>
</reference>
<accession>A0A8V0XUW2</accession>
<dbReference type="Pfam" id="PF15333">
    <property type="entry name" value="TAF1D"/>
    <property type="match status" value="1"/>
</dbReference>
<dbReference type="Proteomes" id="UP000000539">
    <property type="component" value="Chromosome 1"/>
</dbReference>
<keyword evidence="3" id="KW-0597">Phosphoprotein</keyword>
<dbReference type="GeneID" id="419002"/>
<dbReference type="RefSeq" id="XP_015135951.2">
    <property type="nucleotide sequence ID" value="XM_015280465.4"/>
</dbReference>
<keyword evidence="7" id="KW-0539">Nucleus</keyword>
<dbReference type="GO" id="GO:0005668">
    <property type="term" value="C:RNA polymerase transcription factor SL1 complex"/>
    <property type="evidence" value="ECO:0007669"/>
    <property type="project" value="InterPro"/>
</dbReference>
<evidence type="ECO:0000256" key="2">
    <source>
        <dbReference type="ARBA" id="ARBA00018992"/>
    </source>
</evidence>
<dbReference type="RefSeq" id="XP_046755775.1">
    <property type="nucleotide sequence ID" value="XM_046899819.1"/>
</dbReference>
<evidence type="ECO:0000256" key="10">
    <source>
        <dbReference type="ARBA" id="ARBA00030353"/>
    </source>
</evidence>
<dbReference type="RefSeq" id="XP_040527852.1">
    <property type="nucleotide sequence ID" value="XM_040671918.2"/>
</dbReference>
<comment type="function">
    <text evidence="8">Component of the transcription factor SL1/TIF-IB complex, which is involved in the assembly of the PIC (preinitiation complex) during RNA polymerase I-dependent transcription. The rate of PIC formation probably is primarily dependent on the rate of association of SL1/TIF-IB with the rDNA promoter. SL1/TIF-IB is involved in stabilization of nucleolar transcription factor 1/UBTF on rDNA. Formation of SL1/TIF-IB excludes the association of TBP with TFIID subunits.</text>
</comment>
<dbReference type="CTD" id="79101"/>
<dbReference type="GO" id="GO:0003677">
    <property type="term" value="F:DNA binding"/>
    <property type="evidence" value="ECO:0007669"/>
    <property type="project" value="UniProtKB-KW"/>
</dbReference>
<sequence length="350" mass="39240">MTDTDEAHASGSDYPHAQDLISTRRKKRSKIPECAANAQKEPLCSRQEDATPEESSDELSSTYTSSAEVDSSDSEIDVPAASGSKHHRKCSDAPSKQKRRSQPSRPQAEADAGVPDSESSDSSLPPQSPVRPFEASQEKKSKLNLKAIFAYHFRGRKFKAAAHRKYRSSGSQKTKKPSEHSRRRGGKQPMTASPQERRKRLKDRGFQFPFVEKHYGRKHIPLNMVLSYEQAAAKGYFQYVEMLKYEEHLKKALKALEASEDLERECLAVRKHKYLDDEGPISPIQETNDDDDGDNNCLGSDNPEDFDVRVVDNSSFIISSKIPNKRKSKARTKRVKSAGVVEVKKSAADK</sequence>
<dbReference type="RefSeq" id="XP_040527845.1">
    <property type="nucleotide sequence ID" value="XM_040671911.2"/>
</dbReference>
<keyword evidence="5" id="KW-0238">DNA-binding</keyword>
<dbReference type="RefSeq" id="XP_040527856.1">
    <property type="nucleotide sequence ID" value="XM_040671922.2"/>
</dbReference>
<feature type="region of interest" description="Disordered" evidence="12">
    <location>
        <begin position="160"/>
        <end position="202"/>
    </location>
</feature>
<evidence type="ECO:0000256" key="5">
    <source>
        <dbReference type="ARBA" id="ARBA00023125"/>
    </source>
</evidence>
<dbReference type="InterPro" id="IPR027976">
    <property type="entry name" value="TAF1D"/>
</dbReference>
<name>A0A8V0XUW2_CHICK</name>
<dbReference type="Ensembl" id="ENSGALT00010020925.1">
    <property type="protein sequence ID" value="ENSGALP00010012028.1"/>
    <property type="gene ID" value="ENSGALG00010008821.1"/>
</dbReference>
<reference evidence="13" key="3">
    <citation type="submission" date="2025-09" db="UniProtKB">
        <authorList>
            <consortium name="Ensembl"/>
        </authorList>
    </citation>
    <scope>IDENTIFICATION</scope>
    <source>
        <strain evidence="13">broiler</strain>
    </source>
</reference>
<dbReference type="RefSeq" id="XP_040527858.1">
    <property type="nucleotide sequence ID" value="XM_040671924.2"/>
</dbReference>
<keyword evidence="6" id="KW-0804">Transcription</keyword>
<dbReference type="OrthoDB" id="9950926at2759"/>
<protein>
    <recommendedName>
        <fullName evidence="2">TATA box-binding protein-associated factor RNA polymerase I subunit D</fullName>
    </recommendedName>
    <alternativeName>
        <fullName evidence="11">TATA box-binding protein-associated factor 1D</fullName>
    </alternativeName>
    <alternativeName>
        <fullName evidence="10">Transcription initiation factor SL1/TIF-IB subunit D</fullName>
    </alternativeName>
</protein>
<dbReference type="AlphaFoldDB" id="A0A8V0XUW2"/>
<dbReference type="FunCoup" id="A0A8V0XUW2">
    <property type="interactions" value="5"/>
</dbReference>
<evidence type="ECO:0000256" key="9">
    <source>
        <dbReference type="ARBA" id="ARBA00025940"/>
    </source>
</evidence>
<dbReference type="PANTHER" id="PTHR14562:SF3">
    <property type="entry name" value="TATA BOX-BINDING PROTEIN-ASSOCIATED FACTOR RNA POLYMERASE I SUBUNIT D"/>
    <property type="match status" value="1"/>
</dbReference>
<dbReference type="RefSeq" id="XP_417196.2">
    <property type="nucleotide sequence ID" value="XM_417196.8"/>
</dbReference>
<comment type="subcellular location">
    <subcellularLocation>
        <location evidence="1">Nucleus</location>
    </subcellularLocation>
</comment>
<dbReference type="RefSeq" id="XP_015135961.2">
    <property type="nucleotide sequence ID" value="XM_015280475.4"/>
</dbReference>